<dbReference type="EMBL" id="JAERRB010000002">
    <property type="protein sequence ID" value="MBL0741127.1"/>
    <property type="molecule type" value="Genomic_DNA"/>
</dbReference>
<evidence type="ECO:0008006" key="3">
    <source>
        <dbReference type="Google" id="ProtNLM"/>
    </source>
</evidence>
<proteinExistence type="predicted"/>
<evidence type="ECO:0000313" key="1">
    <source>
        <dbReference type="EMBL" id="MBL0741127.1"/>
    </source>
</evidence>
<sequence length="1174" mass="131256">MSCTDKNPLTREGTSLLNRVLAALSTGFAQVDERNAPDLLLFTKRYAEFINYYNANNVLQGEWQPLMHGDVSVVFASLLSLDVQACGHYKKRLFKRIKLAATDGDAKREFKFLFDLLFSLVKEIDNQFKLLPDDLEYKIIVRDVIATKLQAPLAELEKLFTDYKTAGFLDYTTLELDNDAPVSVQSNKDFKRIDLSPAWQTAVPSMVITLPALPTVKEVLVYITHHNLFAAAIDNLLNGMSTLSARAADLFWKTLEDYPDHSPHMALLLAFVKLFSHEQKALNTYTQRHLDFYYKEVLQLTNKAPEPDAAHLLFELQKPVSEHRLTKDTLLKGGKESVSGKDMHYGLTDDVVLNKAVVTRLHATQLVSGTKDVLKAAPIANSDDGQGAKLLSADKSWFTYGDLRKVTDAHVGFAVASSILFLNEGDRTIYLTVDFQQPVPGLSGPALYALNCFSVEYTAKKKWITPAAPVVVTSNTASTRLTFTIFLSADDAPFVPYNEATHKEQLDTTVPVLKVYLRQDIAKGIPYTLLSHREVTRVNVAVNVQGVKDLVLSHDGGAIDASKPFKPFGDFPGSQSGFYVGSKEVFQKNLLRLELNTTWKTPVSGPAFDSSVRYLRQGVWGKDVFTLSSSAGVQTVAFPASNRFTAMPPDFEQNEKLLATSKEGFLQLRLNDDSYSLANHLINISSALSAGTSITPASNGAYTIAVAAAPVPKEIVLNNLSLNYVAATDISLQSPSNDHTLLHLAPFGFATVSRAFVDTADNAEERTAVSLFQDIGQQGELFVGLENAEARQVVNLLFQVSDGSSNPLREPVKLGWYYLSANNNWRKFREENIIDRTNDLTQSAIVTLTLPADSDNQSTLLGKGLHWLKVTAHPFTDTVCKLIVVQAQAARATLVQNEHVEFRQILPANTISKLLTSDGALKKTEQPFDSFDGRSRESDEHFYLRVSERLRHKQRAITIWDYEHIILEKFQKIFKVKCLNHSGFYAENGEEIFCENYPGHVSIVTLPNLRNMTNGNPLRPYTPVGLLKNIEQYLKTITSPFVQLHVKNPQFEEIQLDFKVKFYDHLSEAFYLKLLNTEIEQFLCPWAFDNTVEITFGGKIYKSALLNFVEERPYVDFVTCFKMNHIITRSTTSVNALLDVEEATASTARSILVSYYDEDTETRHRIVSPATCTC</sequence>
<protein>
    <recommendedName>
        <fullName evidence="3">Baseplate protein J-like domain-containing protein</fullName>
    </recommendedName>
</protein>
<evidence type="ECO:0000313" key="2">
    <source>
        <dbReference type="Proteomes" id="UP000613030"/>
    </source>
</evidence>
<reference evidence="1 2" key="1">
    <citation type="submission" date="2021-01" db="EMBL/GenBank/DDBJ databases">
        <title>Chryseolinea sp. Jin1 Genome sequencing and assembly.</title>
        <authorList>
            <person name="Kim I."/>
        </authorList>
    </citation>
    <scope>NUCLEOTIDE SEQUENCE [LARGE SCALE GENOMIC DNA]</scope>
    <source>
        <strain evidence="1 2">Jin1</strain>
    </source>
</reference>
<gene>
    <name evidence="1" type="ORF">JI741_07840</name>
</gene>
<accession>A0ABS1KR12</accession>
<comment type="caution">
    <text evidence="1">The sequence shown here is derived from an EMBL/GenBank/DDBJ whole genome shotgun (WGS) entry which is preliminary data.</text>
</comment>
<organism evidence="1 2">
    <name type="scientific">Chryseolinea lacunae</name>
    <dbReference type="NCBI Taxonomy" id="2801331"/>
    <lineage>
        <taxon>Bacteria</taxon>
        <taxon>Pseudomonadati</taxon>
        <taxon>Bacteroidota</taxon>
        <taxon>Cytophagia</taxon>
        <taxon>Cytophagales</taxon>
        <taxon>Fulvivirgaceae</taxon>
        <taxon>Chryseolinea</taxon>
    </lineage>
</organism>
<name>A0ABS1KR12_9BACT</name>
<dbReference type="RefSeq" id="WP_202008489.1">
    <property type="nucleotide sequence ID" value="NZ_JAERRB010000002.1"/>
</dbReference>
<dbReference type="Proteomes" id="UP000613030">
    <property type="component" value="Unassembled WGS sequence"/>
</dbReference>
<keyword evidence="2" id="KW-1185">Reference proteome</keyword>